<evidence type="ECO:0000256" key="2">
    <source>
        <dbReference type="SAM" id="Phobius"/>
    </source>
</evidence>
<dbReference type="Pfam" id="PF07885">
    <property type="entry name" value="Ion_trans_2"/>
    <property type="match status" value="1"/>
</dbReference>
<evidence type="ECO:0000259" key="3">
    <source>
        <dbReference type="Pfam" id="PF07885"/>
    </source>
</evidence>
<feature type="transmembrane region" description="Helical" evidence="2">
    <location>
        <begin position="43"/>
        <end position="66"/>
    </location>
</feature>
<keyword evidence="4" id="KW-0406">Ion transport</keyword>
<dbReference type="GO" id="GO:0034220">
    <property type="term" value="P:monoatomic ion transmembrane transport"/>
    <property type="evidence" value="ECO:0007669"/>
    <property type="project" value="UniProtKB-KW"/>
</dbReference>
<gene>
    <name evidence="4" type="ORF">QWZ12_20435</name>
</gene>
<evidence type="ECO:0000256" key="1">
    <source>
        <dbReference type="SAM" id="MobiDB-lite"/>
    </source>
</evidence>
<dbReference type="EMBL" id="JAUFPX010000020">
    <property type="protein sequence ID" value="MDN3592970.1"/>
    <property type="molecule type" value="Genomic_DNA"/>
</dbReference>
<name>A0ABT8BN45_9HYPH</name>
<keyword evidence="2" id="KW-1133">Transmembrane helix</keyword>
<dbReference type="SUPFAM" id="SSF81324">
    <property type="entry name" value="Voltage-gated potassium channels"/>
    <property type="match status" value="1"/>
</dbReference>
<evidence type="ECO:0000313" key="4">
    <source>
        <dbReference type="EMBL" id="MDN3592970.1"/>
    </source>
</evidence>
<feature type="domain" description="Potassium channel" evidence="3">
    <location>
        <begin position="55"/>
        <end position="129"/>
    </location>
</feature>
<keyword evidence="4" id="KW-0407">Ion channel</keyword>
<sequence>MLLAMTASVVLVVGTILVLYEVLRLTSEHLAGLPIPPRARILVVVLATFVGHTVAVWIYAGAYWVLMLQLGSDAFAGVPVTTFEDCLYFSVVTYTSLGFGDHFPIGPTRLISGVEALNGLLLIGWSASFTYLAMERYWPLHGKAHAHREARVFVDAAAPESKRARFFPPAGARVEADQGAPANSGAPSPTEGGTPSCQGRTEAAR</sequence>
<keyword evidence="4" id="KW-0813">Transport</keyword>
<keyword evidence="2" id="KW-0472">Membrane</keyword>
<keyword evidence="5" id="KW-1185">Reference proteome</keyword>
<feature type="region of interest" description="Disordered" evidence="1">
    <location>
        <begin position="168"/>
        <end position="205"/>
    </location>
</feature>
<dbReference type="InterPro" id="IPR013099">
    <property type="entry name" value="K_chnl_dom"/>
</dbReference>
<keyword evidence="2" id="KW-0812">Transmembrane</keyword>
<organism evidence="4 5">
    <name type="scientific">Methylobacterium adhaesivum</name>
    <dbReference type="NCBI Taxonomy" id="333297"/>
    <lineage>
        <taxon>Bacteria</taxon>
        <taxon>Pseudomonadati</taxon>
        <taxon>Pseudomonadota</taxon>
        <taxon>Alphaproteobacteria</taxon>
        <taxon>Hyphomicrobiales</taxon>
        <taxon>Methylobacteriaceae</taxon>
        <taxon>Methylobacterium</taxon>
    </lineage>
</organism>
<accession>A0ABT8BN45</accession>
<feature type="transmembrane region" description="Helical" evidence="2">
    <location>
        <begin position="6"/>
        <end position="23"/>
    </location>
</feature>
<proteinExistence type="predicted"/>
<protein>
    <submittedName>
        <fullName evidence="4">Potassium channel family protein</fullName>
    </submittedName>
</protein>
<comment type="caution">
    <text evidence="4">The sequence shown here is derived from an EMBL/GenBank/DDBJ whole genome shotgun (WGS) entry which is preliminary data.</text>
</comment>
<dbReference type="Proteomes" id="UP001224644">
    <property type="component" value="Unassembled WGS sequence"/>
</dbReference>
<reference evidence="5" key="1">
    <citation type="journal article" date="2019" name="Int. J. Syst. Evol. Microbiol.">
        <title>The Global Catalogue of Microorganisms (GCM) 10K type strain sequencing project: providing services to taxonomists for standard genome sequencing and annotation.</title>
        <authorList>
            <consortium name="The Broad Institute Genomics Platform"/>
            <consortium name="The Broad Institute Genome Sequencing Center for Infectious Disease"/>
            <person name="Wu L."/>
            <person name="Ma J."/>
        </authorList>
    </citation>
    <scope>NUCLEOTIDE SEQUENCE [LARGE SCALE GENOMIC DNA]</scope>
    <source>
        <strain evidence="5">CECT 7069</strain>
    </source>
</reference>
<dbReference type="Gene3D" id="1.10.287.70">
    <property type="match status" value="1"/>
</dbReference>
<evidence type="ECO:0000313" key="5">
    <source>
        <dbReference type="Proteomes" id="UP001224644"/>
    </source>
</evidence>
<dbReference type="RefSeq" id="WP_238227378.1">
    <property type="nucleotide sequence ID" value="NZ_BPQD01000027.1"/>
</dbReference>
<feature type="compositionally biased region" description="Polar residues" evidence="1">
    <location>
        <begin position="185"/>
        <end position="199"/>
    </location>
</feature>